<dbReference type="GO" id="GO:0004527">
    <property type="term" value="F:exonuclease activity"/>
    <property type="evidence" value="ECO:0007669"/>
    <property type="project" value="UniProtKB-KW"/>
</dbReference>
<organism evidence="2 3">
    <name type="scientific">Bacteriophage sp</name>
    <dbReference type="NCBI Taxonomy" id="38018"/>
    <lineage>
        <taxon>Viruses</taxon>
    </lineage>
</organism>
<dbReference type="EMBL" id="OP030734">
    <property type="protein sequence ID" value="UVM80039.1"/>
    <property type="molecule type" value="Genomic_DNA"/>
</dbReference>
<keyword evidence="2" id="KW-0540">Nuclease</keyword>
<evidence type="ECO:0000259" key="1">
    <source>
        <dbReference type="Pfam" id="PF09588"/>
    </source>
</evidence>
<dbReference type="InterPro" id="IPR019080">
    <property type="entry name" value="YqaJ_viral_recombinase"/>
</dbReference>
<dbReference type="Gene3D" id="3.90.320.10">
    <property type="match status" value="1"/>
</dbReference>
<accession>A0ABY5T6I8</accession>
<keyword evidence="2" id="KW-0378">Hydrolase</keyword>
<keyword evidence="3" id="KW-1185">Reference proteome</keyword>
<dbReference type="Proteomes" id="UP001160541">
    <property type="component" value="Segment"/>
</dbReference>
<name>A0ABY5T6I8_9VIRU</name>
<dbReference type="InterPro" id="IPR011604">
    <property type="entry name" value="PDDEXK-like_dom_sf"/>
</dbReference>
<evidence type="ECO:0000313" key="3">
    <source>
        <dbReference type="Proteomes" id="UP001160541"/>
    </source>
</evidence>
<evidence type="ECO:0000313" key="2">
    <source>
        <dbReference type="EMBL" id="UVM80039.1"/>
    </source>
</evidence>
<keyword evidence="2" id="KW-0269">Exonuclease</keyword>
<dbReference type="Pfam" id="PF09588">
    <property type="entry name" value="YqaJ"/>
    <property type="match status" value="1"/>
</dbReference>
<proteinExistence type="predicted"/>
<sequence length="301" mass="34372">MKIINLSQANNTDAWLNERLGRITGTKSGSLALDHYQQTDTKKIIKYRDKALKQSKEATTRDETEEHFRTALKYDELLSETEAKNKRLKVGIDFWKFLAETMAEQPDGENPMERGHRLEPENIRLTLQQLGYEQEDCITDCGIWESDEDPRIACSPDAYQASENPTWAIECKSLGSAYHLQAVIPWMVHSQRIRQREIPGNLADAAAQVLPPTATSLKATNMDFIPDAYKAQVLQYFVVCDTLKTLYFSMYDPRVYGDARHQIIPINRGSIQPLIAEHKRKQLNTLHIIDILTETTGASFK</sequence>
<protein>
    <submittedName>
        <fullName evidence="2">Alkaline exonuclease</fullName>
    </submittedName>
</protein>
<feature type="domain" description="YqaJ viral recombinase" evidence="1">
    <location>
        <begin position="15"/>
        <end position="181"/>
    </location>
</feature>
<reference evidence="2" key="1">
    <citation type="submission" date="2022-07" db="EMBL/GenBank/DDBJ databases">
        <title>High-quality bacteriophage genomes in the Japanese 4D cohort.</title>
        <authorList>
            <person name="Nishijima S."/>
        </authorList>
    </citation>
    <scope>NUCLEOTIDE SEQUENCE</scope>
    <source>
        <strain evidence="2">0049_62566</strain>
    </source>
</reference>
<dbReference type="SUPFAM" id="SSF52980">
    <property type="entry name" value="Restriction endonuclease-like"/>
    <property type="match status" value="1"/>
</dbReference>
<dbReference type="InterPro" id="IPR011335">
    <property type="entry name" value="Restrct_endonuc-II-like"/>
</dbReference>